<feature type="compositionally biased region" description="Low complexity" evidence="1">
    <location>
        <begin position="158"/>
        <end position="171"/>
    </location>
</feature>
<evidence type="ECO:0000256" key="1">
    <source>
        <dbReference type="SAM" id="MobiDB-lite"/>
    </source>
</evidence>
<sequence length="523" mass="58117">MPTAVTARSLSSLNDLANAPPSNLPLQLQDEEPLILYIARVPGSRASDQDDLLLQDELQPCQGLKNDLHKDDSKECQQTQNPVQMKRNEPSEPVLLPRPATSSNNGQNPRTEQTTRRKPVNSQNSENPPKPSQAQARRVLGPRPIVNCSVSPPASIDSQQNDGSSSFRSSNSTFQTLESLLETNEDTKLNEMFDSFHPYTNTASRTRCITLIRRNPATDSQWNIGRLSLLEPNSPHSPNRSPKHRKKDILIELSTPGYDRFSDKAGESQTTVFTRHLNFPQTMKSENSSRLTSSTSSITRPLQPTFLTPWQTSCAMRTAITGGALKCYHSLLDLQQQPYSKMTYGERPQTALVSELRFNLPTVEKEATKKKENRRPVSFQSRNHGRFGSFDGSIDLSNATTGKDASNGYEQEDIIGLSSWPVLSQHTLVTPPTLPPQQGRLELSSFHYRAYSDEVALTHSRNSIRDIDTPLDLSLGQERAGGGFNGNKAKLGKLIIYGSQGLAMLDLLVAANMAVWFNDILEY</sequence>
<feature type="region of interest" description="Disordered" evidence="1">
    <location>
        <begin position="64"/>
        <end position="171"/>
    </location>
</feature>
<accession>A0A8H3FUM4</accession>
<gene>
    <name evidence="2" type="ORF">GOMPHAMPRED_004469</name>
</gene>
<reference evidence="2" key="1">
    <citation type="submission" date="2021-03" db="EMBL/GenBank/DDBJ databases">
        <authorList>
            <person name="Tagirdzhanova G."/>
        </authorList>
    </citation>
    <scope>NUCLEOTIDE SEQUENCE</scope>
</reference>
<feature type="compositionally biased region" description="Basic and acidic residues" evidence="1">
    <location>
        <begin position="66"/>
        <end position="75"/>
    </location>
</feature>
<dbReference type="AlphaFoldDB" id="A0A8H3FUM4"/>
<evidence type="ECO:0000313" key="2">
    <source>
        <dbReference type="EMBL" id="CAF9927681.1"/>
    </source>
</evidence>
<dbReference type="Proteomes" id="UP000664169">
    <property type="component" value="Unassembled WGS sequence"/>
</dbReference>
<dbReference type="OrthoDB" id="5426191at2759"/>
<name>A0A8H3FUM4_9LECA</name>
<organism evidence="2 3">
    <name type="scientific">Gomphillus americanus</name>
    <dbReference type="NCBI Taxonomy" id="1940652"/>
    <lineage>
        <taxon>Eukaryota</taxon>
        <taxon>Fungi</taxon>
        <taxon>Dikarya</taxon>
        <taxon>Ascomycota</taxon>
        <taxon>Pezizomycotina</taxon>
        <taxon>Lecanoromycetes</taxon>
        <taxon>OSLEUM clade</taxon>
        <taxon>Ostropomycetidae</taxon>
        <taxon>Ostropales</taxon>
        <taxon>Graphidaceae</taxon>
        <taxon>Gomphilloideae</taxon>
        <taxon>Gomphillus</taxon>
    </lineage>
</organism>
<dbReference type="EMBL" id="CAJPDQ010000027">
    <property type="protein sequence ID" value="CAF9927681.1"/>
    <property type="molecule type" value="Genomic_DNA"/>
</dbReference>
<keyword evidence="3" id="KW-1185">Reference proteome</keyword>
<evidence type="ECO:0000313" key="3">
    <source>
        <dbReference type="Proteomes" id="UP000664169"/>
    </source>
</evidence>
<feature type="region of interest" description="Disordered" evidence="1">
    <location>
        <begin position="367"/>
        <end position="386"/>
    </location>
</feature>
<comment type="caution">
    <text evidence="2">The sequence shown here is derived from an EMBL/GenBank/DDBJ whole genome shotgun (WGS) entry which is preliminary data.</text>
</comment>
<feature type="compositionally biased region" description="Polar residues" evidence="1">
    <location>
        <begin position="100"/>
        <end position="112"/>
    </location>
</feature>
<proteinExistence type="predicted"/>
<feature type="compositionally biased region" description="Polar residues" evidence="1">
    <location>
        <begin position="120"/>
        <end position="135"/>
    </location>
</feature>
<protein>
    <submittedName>
        <fullName evidence="2">Uncharacterized protein</fullName>
    </submittedName>
</protein>